<dbReference type="PANTHER" id="PTHR46652">
    <property type="entry name" value="LEUCINE-RICH REPEAT AND IQ DOMAIN-CONTAINING PROTEIN 1-RELATED"/>
    <property type="match status" value="1"/>
</dbReference>
<dbReference type="InterPro" id="IPR001611">
    <property type="entry name" value="Leu-rich_rpt"/>
</dbReference>
<dbReference type="SUPFAM" id="SSF52058">
    <property type="entry name" value="L domain-like"/>
    <property type="match status" value="1"/>
</dbReference>
<keyword evidence="1" id="KW-0433">Leucine-rich repeat</keyword>
<dbReference type="RefSeq" id="WP_209555971.1">
    <property type="nucleotide sequence ID" value="NZ_JAEDXU010000001.1"/>
</dbReference>
<organism evidence="6 7">
    <name type="scientific">Enterococcus larvae</name>
    <dbReference type="NCBI Taxonomy" id="2794352"/>
    <lineage>
        <taxon>Bacteria</taxon>
        <taxon>Bacillati</taxon>
        <taxon>Bacillota</taxon>
        <taxon>Bacilli</taxon>
        <taxon>Lactobacillales</taxon>
        <taxon>Enterococcaceae</taxon>
        <taxon>Enterococcus</taxon>
    </lineage>
</organism>
<evidence type="ECO:0000256" key="2">
    <source>
        <dbReference type="ARBA" id="ARBA00022737"/>
    </source>
</evidence>
<feature type="chain" id="PRO_5046738762" evidence="4">
    <location>
        <begin position="27"/>
        <end position="510"/>
    </location>
</feature>
<proteinExistence type="predicted"/>
<feature type="coiled-coil region" evidence="3">
    <location>
        <begin position="110"/>
        <end position="137"/>
    </location>
</feature>
<dbReference type="SMART" id="SM00365">
    <property type="entry name" value="LRR_SD22"/>
    <property type="match status" value="4"/>
</dbReference>
<gene>
    <name evidence="6" type="ORF">I6N96_02785</name>
</gene>
<dbReference type="InterPro" id="IPR003591">
    <property type="entry name" value="Leu-rich_rpt_typical-subtyp"/>
</dbReference>
<dbReference type="InterPro" id="IPR046746">
    <property type="entry name" value="Big_15"/>
</dbReference>
<evidence type="ECO:0000313" key="7">
    <source>
        <dbReference type="Proteomes" id="UP000673375"/>
    </source>
</evidence>
<keyword evidence="2" id="KW-0677">Repeat</keyword>
<feature type="signal peptide" evidence="4">
    <location>
        <begin position="1"/>
        <end position="26"/>
    </location>
</feature>
<dbReference type="Pfam" id="PF12799">
    <property type="entry name" value="LRR_4"/>
    <property type="match status" value="1"/>
</dbReference>
<dbReference type="Proteomes" id="UP000673375">
    <property type="component" value="Unassembled WGS sequence"/>
</dbReference>
<dbReference type="Pfam" id="PF20622">
    <property type="entry name" value="Big_15"/>
    <property type="match status" value="1"/>
</dbReference>
<feature type="domain" description="Bacterial Ig" evidence="5">
    <location>
        <begin position="49"/>
        <end position="128"/>
    </location>
</feature>
<evidence type="ECO:0000256" key="4">
    <source>
        <dbReference type="SAM" id="SignalP"/>
    </source>
</evidence>
<evidence type="ECO:0000259" key="5">
    <source>
        <dbReference type="Pfam" id="PF20622"/>
    </source>
</evidence>
<dbReference type="PROSITE" id="PS51450">
    <property type="entry name" value="LRR"/>
    <property type="match status" value="2"/>
</dbReference>
<dbReference type="EMBL" id="JAEDXU010000001">
    <property type="protein sequence ID" value="MBP1045190.1"/>
    <property type="molecule type" value="Genomic_DNA"/>
</dbReference>
<accession>A0ABS4CGP6</accession>
<keyword evidence="4" id="KW-0732">Signal</keyword>
<dbReference type="SMART" id="SM00369">
    <property type="entry name" value="LRR_TYP"/>
    <property type="match status" value="2"/>
</dbReference>
<dbReference type="InterPro" id="IPR032675">
    <property type="entry name" value="LRR_dom_sf"/>
</dbReference>
<keyword evidence="7" id="KW-1185">Reference proteome</keyword>
<dbReference type="InterPro" id="IPR050836">
    <property type="entry name" value="SDS22/Internalin_LRR"/>
</dbReference>
<dbReference type="PANTHER" id="PTHR46652:SF3">
    <property type="entry name" value="LEUCINE-RICH REPEAT-CONTAINING PROTEIN 9"/>
    <property type="match status" value="1"/>
</dbReference>
<name>A0ABS4CGP6_9ENTE</name>
<reference evidence="6 7" key="1">
    <citation type="submission" date="2020-12" db="EMBL/GenBank/DDBJ databases">
        <title>Vagococcus allomyrinae sp. nov. and Enterococcus lavae sp. nov., isolated from the larvae of Allomyrina dichotoma.</title>
        <authorList>
            <person name="Lee S.D."/>
        </authorList>
    </citation>
    <scope>NUCLEOTIDE SEQUENCE [LARGE SCALE GENOMIC DNA]</scope>
    <source>
        <strain evidence="6 7">BWM-S5</strain>
    </source>
</reference>
<sequence>MKKRLVGLLFSTLCLSMAVAPLTTFAEAGISEEQLLVPRSLLNQSYSLLTPDSYRLGIDDYITGLSDSTIKKVALYVNGSFARNGVVYSDGSFEIEASDVITSINDDVEIVGMDRRNNELERQTVSIEQENILLSAEEYTLFDNEIRGVAGNNMGLVSLLVNGDLMRSVAVNNDGSYTIPVESGDIIELEDHVEIVGSLFGKELARIVIPVNAVDLSAAINTFASGIDNTVTGTITGNGLAKAKTARLYVNRRRASEVVIDENGGFSLATERLSLTFKDDVKVAVLTEDGEELGRYQVNVAQELSDIFSDTEFVRYMIMMLNRYENGNTMVTKDDLAELTNLSLIDKNLVRNLTGIEYLTGLTTLYLGNFHGSRPGDDNSWVIDFDLLSNLTNLEHVTIHGSGDLQNLAWLKNLKKLTHLELPYNPYLNNLQGLEQLTNLEYLNLNGNDLEDILPVAGLINLKYLDLSSNSFEDISPLAGLVNLKELRVYSTPITNLDSLSHLTDLEIHN</sequence>
<dbReference type="Gene3D" id="3.80.10.10">
    <property type="entry name" value="Ribonuclease Inhibitor"/>
    <property type="match status" value="1"/>
</dbReference>
<protein>
    <submittedName>
        <fullName evidence="6">Leucine-rich repeat domain-containing protein</fullName>
    </submittedName>
</protein>
<keyword evidence="3" id="KW-0175">Coiled coil</keyword>
<evidence type="ECO:0000256" key="1">
    <source>
        <dbReference type="ARBA" id="ARBA00022614"/>
    </source>
</evidence>
<dbReference type="InterPro" id="IPR025875">
    <property type="entry name" value="Leu-rich_rpt_4"/>
</dbReference>
<evidence type="ECO:0000256" key="3">
    <source>
        <dbReference type="SAM" id="Coils"/>
    </source>
</evidence>
<evidence type="ECO:0000313" key="6">
    <source>
        <dbReference type="EMBL" id="MBP1045190.1"/>
    </source>
</evidence>
<comment type="caution">
    <text evidence="6">The sequence shown here is derived from an EMBL/GenBank/DDBJ whole genome shotgun (WGS) entry which is preliminary data.</text>
</comment>